<evidence type="ECO:0000313" key="2">
    <source>
        <dbReference type="Proteomes" id="UP000176631"/>
    </source>
</evidence>
<evidence type="ECO:0008006" key="3">
    <source>
        <dbReference type="Google" id="ProtNLM"/>
    </source>
</evidence>
<protein>
    <recommendedName>
        <fullName evidence="3">HD domain-containing protein</fullName>
    </recommendedName>
</protein>
<dbReference type="Gene3D" id="1.10.3210.10">
    <property type="entry name" value="Hypothetical protein af1432"/>
    <property type="match status" value="1"/>
</dbReference>
<proteinExistence type="predicted"/>
<dbReference type="Pfam" id="PF13875">
    <property type="entry name" value="DUF4202"/>
    <property type="match status" value="1"/>
</dbReference>
<accession>A0A1G1W5V7</accession>
<dbReference type="InterPro" id="IPR025255">
    <property type="entry name" value="DUF4202"/>
</dbReference>
<name>A0A1G1W5V7_9BACT</name>
<sequence length="188" mass="21904">MDTDLYKKVKQFVVNSFVKADNAGEIKHFERTAYWIKQLNPNADEAMLIAAFSHDIERAFREADYQGKFRKTKKGFRDENHLRYHQQKAAEIITDFLKSQNANNKLVERVEMLVSKHEIGGNSDQNLLMDADSISFFENNIEAFLLNMVPKVGATKVKEKFDWMFDRISSKKAKEVARSWYENAIQSI</sequence>
<dbReference type="SUPFAM" id="SSF109604">
    <property type="entry name" value="HD-domain/PDEase-like"/>
    <property type="match status" value="1"/>
</dbReference>
<organism evidence="1 2">
    <name type="scientific">Candidatus Woykebacteria bacterium RBG_13_40_15</name>
    <dbReference type="NCBI Taxonomy" id="1802593"/>
    <lineage>
        <taxon>Bacteria</taxon>
        <taxon>Candidatus Woykeibacteriota</taxon>
    </lineage>
</organism>
<dbReference type="EMBL" id="MHCP01000029">
    <property type="protein sequence ID" value="OGY23082.1"/>
    <property type="molecule type" value="Genomic_DNA"/>
</dbReference>
<dbReference type="Proteomes" id="UP000176631">
    <property type="component" value="Unassembled WGS sequence"/>
</dbReference>
<dbReference type="AlphaFoldDB" id="A0A1G1W5V7"/>
<reference evidence="1 2" key="1">
    <citation type="journal article" date="2016" name="Nat. Commun.">
        <title>Thousands of microbial genomes shed light on interconnected biogeochemical processes in an aquifer system.</title>
        <authorList>
            <person name="Anantharaman K."/>
            <person name="Brown C.T."/>
            <person name="Hug L.A."/>
            <person name="Sharon I."/>
            <person name="Castelle C.J."/>
            <person name="Probst A.J."/>
            <person name="Thomas B.C."/>
            <person name="Singh A."/>
            <person name="Wilkins M.J."/>
            <person name="Karaoz U."/>
            <person name="Brodie E.L."/>
            <person name="Williams K.H."/>
            <person name="Hubbard S.S."/>
            <person name="Banfield J.F."/>
        </authorList>
    </citation>
    <scope>NUCLEOTIDE SEQUENCE [LARGE SCALE GENOMIC DNA]</scope>
</reference>
<evidence type="ECO:0000313" key="1">
    <source>
        <dbReference type="EMBL" id="OGY23082.1"/>
    </source>
</evidence>
<comment type="caution">
    <text evidence="1">The sequence shown here is derived from an EMBL/GenBank/DDBJ whole genome shotgun (WGS) entry which is preliminary data.</text>
</comment>
<gene>
    <name evidence="1" type="ORF">A2172_05235</name>
</gene>